<evidence type="ECO:0000313" key="1">
    <source>
        <dbReference type="EMBL" id="WVY92812.1"/>
    </source>
</evidence>
<accession>A0AAQ3MKL1</accession>
<name>A0AAQ3MKL1_VIGMU</name>
<protein>
    <submittedName>
        <fullName evidence="1">Uncharacterized protein</fullName>
    </submittedName>
</protein>
<reference evidence="1" key="2">
    <citation type="submission" date="2024-01" db="EMBL/GenBank/DDBJ databases">
        <authorList>
            <person name="Junaid A."/>
            <person name="Bhatia S."/>
        </authorList>
    </citation>
    <scope>NUCLEOTIDE SEQUENCE</scope>
    <source>
        <strain evidence="1">Urdbean</strain>
        <tissue evidence="1">Leaf</tissue>
    </source>
</reference>
<dbReference type="Proteomes" id="UP001374535">
    <property type="component" value="Mitochondrion MT"/>
</dbReference>
<organism evidence="1 4">
    <name type="scientific">Vigna mungo</name>
    <name type="common">Black gram</name>
    <name type="synonym">Phaseolus mungo</name>
    <dbReference type="NCBI Taxonomy" id="3915"/>
    <lineage>
        <taxon>Eukaryota</taxon>
        <taxon>Viridiplantae</taxon>
        <taxon>Streptophyta</taxon>
        <taxon>Embryophyta</taxon>
        <taxon>Tracheophyta</taxon>
        <taxon>Spermatophyta</taxon>
        <taxon>Magnoliopsida</taxon>
        <taxon>eudicotyledons</taxon>
        <taxon>Gunneridae</taxon>
        <taxon>Pentapetalae</taxon>
        <taxon>rosids</taxon>
        <taxon>fabids</taxon>
        <taxon>Fabales</taxon>
        <taxon>Fabaceae</taxon>
        <taxon>Papilionoideae</taxon>
        <taxon>50 kb inversion clade</taxon>
        <taxon>NPAAA clade</taxon>
        <taxon>indigoferoid/millettioid clade</taxon>
        <taxon>Phaseoleae</taxon>
        <taxon>Vigna</taxon>
    </lineage>
</organism>
<sequence>MYLMESTSYVERPSFRPAQFSYPSNALGSSHGWREKPKCSCVVVVRRLDAFPSLPGIVPHRKKDEELSLNWRTEVTFGTILPKANTCPVQRERAAQKNVSCYTESPAGHRGPSGKAMIRRGTDHSFFHWGQVHERQLQTSHIRRLLTVGCSTPPRSHELNFVAFPRAKRMGAVLWVSFGAEGEERPQE</sequence>
<reference evidence="1 4" key="1">
    <citation type="journal article" date="2023" name="Life. Sci Alliance">
        <title>Evolutionary insights into 3D genome organization and epigenetic landscape of Vigna mungo.</title>
        <authorList>
            <person name="Junaid A."/>
            <person name="Singh B."/>
            <person name="Bhatia S."/>
        </authorList>
    </citation>
    <scope>NUCLEOTIDE SEQUENCE [LARGE SCALE GENOMIC DNA]</scope>
    <source>
        <strain evidence="1">Urdbean</strain>
    </source>
</reference>
<proteinExistence type="predicted"/>
<dbReference type="EMBL" id="CP144691">
    <property type="protein sequence ID" value="WVY92812.1"/>
    <property type="molecule type" value="Genomic_DNA"/>
</dbReference>
<evidence type="ECO:0000313" key="2">
    <source>
        <dbReference type="EMBL" id="WVZ26833.1"/>
    </source>
</evidence>
<keyword evidence="4" id="KW-1185">Reference proteome</keyword>
<dbReference type="EMBL" id="CP144701">
    <property type="protein sequence ID" value="WVZ26833.1"/>
    <property type="molecule type" value="Genomic_DNA"/>
</dbReference>
<dbReference type="AlphaFoldDB" id="A0AAQ3MKL1"/>
<dbReference type="EMBL" id="CP144701">
    <property type="protein sequence ID" value="WVZ26875.1"/>
    <property type="molecule type" value="Genomic_DNA"/>
</dbReference>
<geneLocation type="mitochondrion" evidence="2"/>
<evidence type="ECO:0000313" key="4">
    <source>
        <dbReference type="Proteomes" id="UP001374535"/>
    </source>
</evidence>
<gene>
    <name evidence="3" type="ORF">V8G54_000112</name>
    <name evidence="2" type="ORF">V8G54_000232</name>
    <name evidence="1" type="ORF">V8G54_031900</name>
</gene>
<keyword evidence="2" id="KW-0496">Mitochondrion</keyword>
<evidence type="ECO:0000313" key="3">
    <source>
        <dbReference type="EMBL" id="WVZ26875.1"/>
    </source>
</evidence>
<dbReference type="Proteomes" id="UP001374535">
    <property type="component" value="Chromosome 10"/>
</dbReference>